<dbReference type="InterPro" id="IPR028082">
    <property type="entry name" value="Peripla_BP_I"/>
</dbReference>
<dbReference type="Proteomes" id="UP000288024">
    <property type="component" value="Unassembled WGS sequence"/>
</dbReference>
<dbReference type="SUPFAM" id="SSF53822">
    <property type="entry name" value="Periplasmic binding protein-like I"/>
    <property type="match status" value="1"/>
</dbReference>
<evidence type="ECO:0008006" key="3">
    <source>
        <dbReference type="Google" id="ProtNLM"/>
    </source>
</evidence>
<proteinExistence type="predicted"/>
<protein>
    <recommendedName>
        <fullName evidence="3">Ribose operon repressor</fullName>
    </recommendedName>
</protein>
<comment type="caution">
    <text evidence="1">The sequence shown here is derived from an EMBL/GenBank/DDBJ whole genome shotgun (WGS) entry which is preliminary data.</text>
</comment>
<organism evidence="1 2">
    <name type="scientific">Niallia taxi</name>
    <dbReference type="NCBI Taxonomy" id="2499688"/>
    <lineage>
        <taxon>Bacteria</taxon>
        <taxon>Bacillati</taxon>
        <taxon>Bacillota</taxon>
        <taxon>Bacilli</taxon>
        <taxon>Bacillales</taxon>
        <taxon>Bacillaceae</taxon>
        <taxon>Niallia</taxon>
    </lineage>
</organism>
<dbReference type="AlphaFoldDB" id="A0A437KBL2"/>
<evidence type="ECO:0000313" key="1">
    <source>
        <dbReference type="EMBL" id="RVT62815.1"/>
    </source>
</evidence>
<dbReference type="Gene3D" id="3.40.50.2300">
    <property type="match status" value="1"/>
</dbReference>
<keyword evidence="2" id="KW-1185">Reference proteome</keyword>
<name>A0A437KBL2_9BACI</name>
<gene>
    <name evidence="1" type="ORF">EM808_12355</name>
</gene>
<reference evidence="1 2" key="1">
    <citation type="submission" date="2019-01" db="EMBL/GenBank/DDBJ databases">
        <title>Bacillus sp. M5HDSG1-1, whole genome shotgun sequence.</title>
        <authorList>
            <person name="Tuo L."/>
        </authorList>
    </citation>
    <scope>NUCLEOTIDE SEQUENCE [LARGE SCALE GENOMIC DNA]</scope>
    <source>
        <strain evidence="1 2">M5HDSG1-1</strain>
    </source>
</reference>
<dbReference type="EMBL" id="RZTZ01000004">
    <property type="protein sequence ID" value="RVT62815.1"/>
    <property type="molecule type" value="Genomic_DNA"/>
</dbReference>
<accession>A0A437KBL2</accession>
<sequence length="64" mass="7083">MTTVSIDNISGARNATEYLIDSGHERISCIVGPLNSVLNLNRLKGFYQAIKQQPYRESCVSPGR</sequence>
<evidence type="ECO:0000313" key="2">
    <source>
        <dbReference type="Proteomes" id="UP000288024"/>
    </source>
</evidence>